<dbReference type="GO" id="GO:0050661">
    <property type="term" value="F:NADP binding"/>
    <property type="evidence" value="ECO:0007669"/>
    <property type="project" value="InterPro"/>
</dbReference>
<keyword evidence="7" id="KW-1185">Reference proteome</keyword>
<evidence type="ECO:0000256" key="2">
    <source>
        <dbReference type="ARBA" id="ARBA00023027"/>
    </source>
</evidence>
<sequence length="301" mass="31078">MAEAGKTRIGIIGVGQMGHGIAFNIAKAGYPLVFLDHPGNQPVDDLLARGATKAATAADVARQADMVILCVTGTPEVEDVLFKAGGVLAGMRAGTVVIDCSTAIPSSTMKVAQAVEKAGGLFLDAPMTRTPKEAAEGRLNLIVGGDPALFERCKPVLQAYAENIVHAGPIGSGHRLKLLHNYVSLGFSAVLAEAAACARLADVDSAVLLDILAKGGGDGVVLGRLRPYIESGDTGSFRFSIANALKDMGYYTTMAQETGAPHGTAQAIRDTYARASQAGIAQAPVPEIIEYLAGSEPPPAR</sequence>
<dbReference type="InterPro" id="IPR013328">
    <property type="entry name" value="6PGD_dom2"/>
</dbReference>
<gene>
    <name evidence="6" type="ORF">CAL12_19030</name>
</gene>
<accession>A0A1W6YNL9</accession>
<dbReference type="InterPro" id="IPR029154">
    <property type="entry name" value="HIBADH-like_NADP-bd"/>
</dbReference>
<dbReference type="GO" id="GO:0051287">
    <property type="term" value="F:NAD binding"/>
    <property type="evidence" value="ECO:0007669"/>
    <property type="project" value="InterPro"/>
</dbReference>
<keyword evidence="1" id="KW-0560">Oxidoreductase</keyword>
<dbReference type="Proteomes" id="UP000194151">
    <property type="component" value="Chromosome"/>
</dbReference>
<evidence type="ECO:0000259" key="4">
    <source>
        <dbReference type="Pfam" id="PF03446"/>
    </source>
</evidence>
<dbReference type="InterPro" id="IPR015815">
    <property type="entry name" value="HIBADH-related"/>
</dbReference>
<dbReference type="Gene3D" id="1.10.1040.10">
    <property type="entry name" value="N-(1-d-carboxylethyl)-l-norvaline Dehydrogenase, domain 2"/>
    <property type="match status" value="1"/>
</dbReference>
<protein>
    <submittedName>
        <fullName evidence="6">2-hydroxy-3-oxopropionate reductase</fullName>
    </submittedName>
</protein>
<proteinExistence type="predicted"/>
<dbReference type="EMBL" id="CP021108">
    <property type="protein sequence ID" value="ARP82706.1"/>
    <property type="molecule type" value="Genomic_DNA"/>
</dbReference>
<evidence type="ECO:0000313" key="7">
    <source>
        <dbReference type="Proteomes" id="UP000194151"/>
    </source>
</evidence>
<dbReference type="PIRSF" id="PIRSF000103">
    <property type="entry name" value="HIBADH"/>
    <property type="match status" value="1"/>
</dbReference>
<feature type="domain" description="3-hydroxyisobutyrate dehydrogenase-like NAD-binding" evidence="5">
    <location>
        <begin position="171"/>
        <end position="291"/>
    </location>
</feature>
<dbReference type="OrthoDB" id="9786703at2"/>
<evidence type="ECO:0000259" key="5">
    <source>
        <dbReference type="Pfam" id="PF14833"/>
    </source>
</evidence>
<dbReference type="InterPro" id="IPR036291">
    <property type="entry name" value="NAD(P)-bd_dom_sf"/>
</dbReference>
<feature type="domain" description="6-phosphogluconate dehydrogenase NADP-binding" evidence="4">
    <location>
        <begin position="8"/>
        <end position="168"/>
    </location>
</feature>
<reference evidence="6 7" key="1">
    <citation type="submission" date="2017-05" db="EMBL/GenBank/DDBJ databases">
        <title>Complete and WGS of Bordetella genogroups.</title>
        <authorList>
            <person name="Spilker T."/>
            <person name="LiPuma J."/>
        </authorList>
    </citation>
    <scope>NUCLEOTIDE SEQUENCE [LARGE SCALE GENOMIC DNA]</scope>
    <source>
        <strain evidence="6 7">AU19157</strain>
    </source>
</reference>
<dbReference type="RefSeq" id="WP_086066065.1">
    <property type="nucleotide sequence ID" value="NZ_CP021108.1"/>
</dbReference>
<dbReference type="GO" id="GO:0016491">
    <property type="term" value="F:oxidoreductase activity"/>
    <property type="evidence" value="ECO:0007669"/>
    <property type="project" value="UniProtKB-KW"/>
</dbReference>
<feature type="active site" evidence="3">
    <location>
        <position position="177"/>
    </location>
</feature>
<dbReference type="SUPFAM" id="SSF48179">
    <property type="entry name" value="6-phosphogluconate dehydrogenase C-terminal domain-like"/>
    <property type="match status" value="1"/>
</dbReference>
<evidence type="ECO:0000256" key="1">
    <source>
        <dbReference type="ARBA" id="ARBA00023002"/>
    </source>
</evidence>
<evidence type="ECO:0000313" key="6">
    <source>
        <dbReference type="EMBL" id="ARP82706.1"/>
    </source>
</evidence>
<dbReference type="Pfam" id="PF03446">
    <property type="entry name" value="NAD_binding_2"/>
    <property type="match status" value="1"/>
</dbReference>
<dbReference type="Pfam" id="PF14833">
    <property type="entry name" value="NAD_binding_11"/>
    <property type="match status" value="1"/>
</dbReference>
<dbReference type="STRING" id="1416806.CAL12_19030"/>
<evidence type="ECO:0000256" key="3">
    <source>
        <dbReference type="PIRSR" id="PIRSR000103-1"/>
    </source>
</evidence>
<dbReference type="InterPro" id="IPR008927">
    <property type="entry name" value="6-PGluconate_DH-like_C_sf"/>
</dbReference>
<dbReference type="PANTHER" id="PTHR43060:SF15">
    <property type="entry name" value="3-HYDROXYISOBUTYRATE DEHYDROGENASE-LIKE 1, MITOCHONDRIAL-RELATED"/>
    <property type="match status" value="1"/>
</dbReference>
<dbReference type="PANTHER" id="PTHR43060">
    <property type="entry name" value="3-HYDROXYISOBUTYRATE DEHYDROGENASE-LIKE 1, MITOCHONDRIAL-RELATED"/>
    <property type="match status" value="1"/>
</dbReference>
<dbReference type="InterPro" id="IPR006115">
    <property type="entry name" value="6PGDH_NADP-bd"/>
</dbReference>
<dbReference type="KEGG" id="bgv:CAL12_19030"/>
<dbReference type="Gene3D" id="3.40.50.720">
    <property type="entry name" value="NAD(P)-binding Rossmann-like Domain"/>
    <property type="match status" value="1"/>
</dbReference>
<organism evidence="6 7">
    <name type="scientific">Bordetella genomosp. 8</name>
    <dbReference type="NCBI Taxonomy" id="1416806"/>
    <lineage>
        <taxon>Bacteria</taxon>
        <taxon>Pseudomonadati</taxon>
        <taxon>Pseudomonadota</taxon>
        <taxon>Betaproteobacteria</taxon>
        <taxon>Burkholderiales</taxon>
        <taxon>Alcaligenaceae</taxon>
        <taxon>Bordetella</taxon>
    </lineage>
</organism>
<dbReference type="AlphaFoldDB" id="A0A1W6YNL9"/>
<name>A0A1W6YNL9_9BORD</name>
<dbReference type="SUPFAM" id="SSF51735">
    <property type="entry name" value="NAD(P)-binding Rossmann-fold domains"/>
    <property type="match status" value="1"/>
</dbReference>
<keyword evidence="2" id="KW-0520">NAD</keyword>